<dbReference type="GO" id="GO:0004788">
    <property type="term" value="F:thiamine diphosphokinase activity"/>
    <property type="evidence" value="ECO:0007669"/>
    <property type="project" value="UniProtKB-UniRule"/>
</dbReference>
<dbReference type="GO" id="GO:0030975">
    <property type="term" value="F:thiamine binding"/>
    <property type="evidence" value="ECO:0007669"/>
    <property type="project" value="InterPro"/>
</dbReference>
<dbReference type="SUPFAM" id="SSF63862">
    <property type="entry name" value="Thiamin pyrophosphokinase, substrate-binding domain"/>
    <property type="match status" value="1"/>
</dbReference>
<protein>
    <recommendedName>
        <fullName evidence="5">Thiamine diphosphokinase</fullName>
        <ecNumber evidence="5">2.7.6.2</ecNumber>
    </recommendedName>
</protein>
<dbReference type="CDD" id="cd07995">
    <property type="entry name" value="TPK"/>
    <property type="match status" value="1"/>
</dbReference>
<sequence length="219" mass="24958">MIKESMKIVIFANGESNLDINDIGTIFPVDKIICANGGTKLALRFDITPDIIVGDLDSLTEDISKKFENKKIEWKIYPKEKDETDLELAVREAIKFNPQEIYFIGLLGGRIDHLLSNLFFLEKVKDMGIEPYVIDKNLNIYLMKGEEERIFWGNKGDTLSLIPLSDVVDGISLEGLKYPLQNEPLYRKLTRGISNEFLLPQAKIKTSEGTLFVIHLHKK</sequence>
<dbReference type="GO" id="GO:0016301">
    <property type="term" value="F:kinase activity"/>
    <property type="evidence" value="ECO:0007669"/>
    <property type="project" value="UniProtKB-KW"/>
</dbReference>
<dbReference type="SMART" id="SM00983">
    <property type="entry name" value="TPK_B1_binding"/>
    <property type="match status" value="1"/>
</dbReference>
<evidence type="ECO:0000256" key="1">
    <source>
        <dbReference type="ARBA" id="ARBA00022679"/>
    </source>
</evidence>
<evidence type="ECO:0000256" key="5">
    <source>
        <dbReference type="NCBIfam" id="TIGR01378"/>
    </source>
</evidence>
<comment type="caution">
    <text evidence="7">The sequence shown here is derived from an EMBL/GenBank/DDBJ whole genome shotgun (WGS) entry which is preliminary data.</text>
</comment>
<dbReference type="InterPro" id="IPR006282">
    <property type="entry name" value="Thi_PPkinase"/>
</dbReference>
<dbReference type="NCBIfam" id="TIGR01378">
    <property type="entry name" value="thi_PPkinase"/>
    <property type="match status" value="1"/>
</dbReference>
<dbReference type="Pfam" id="PF04263">
    <property type="entry name" value="TPK_catalytic"/>
    <property type="match status" value="1"/>
</dbReference>
<evidence type="ECO:0000259" key="6">
    <source>
        <dbReference type="SMART" id="SM00983"/>
    </source>
</evidence>
<keyword evidence="3 7" id="KW-0418">Kinase</keyword>
<keyword evidence="2" id="KW-0547">Nucleotide-binding</keyword>
<name>A0A7C3MJY9_DICTH</name>
<keyword evidence="4" id="KW-0067">ATP-binding</keyword>
<evidence type="ECO:0000256" key="2">
    <source>
        <dbReference type="ARBA" id="ARBA00022741"/>
    </source>
</evidence>
<dbReference type="PANTHER" id="PTHR41299:SF1">
    <property type="entry name" value="THIAMINE PYROPHOSPHOKINASE"/>
    <property type="match status" value="1"/>
</dbReference>
<gene>
    <name evidence="7" type="ORF">ENW00_06860</name>
</gene>
<dbReference type="PANTHER" id="PTHR41299">
    <property type="entry name" value="THIAMINE PYROPHOSPHOKINASE"/>
    <property type="match status" value="1"/>
</dbReference>
<dbReference type="GO" id="GO:0009229">
    <property type="term" value="P:thiamine diphosphate biosynthetic process"/>
    <property type="evidence" value="ECO:0007669"/>
    <property type="project" value="InterPro"/>
</dbReference>
<evidence type="ECO:0000313" key="7">
    <source>
        <dbReference type="EMBL" id="HFX13853.1"/>
    </source>
</evidence>
<dbReference type="Gene3D" id="3.40.50.10240">
    <property type="entry name" value="Thiamin pyrophosphokinase, catalytic domain"/>
    <property type="match status" value="1"/>
</dbReference>
<dbReference type="InterPro" id="IPR036759">
    <property type="entry name" value="TPK_catalytic_sf"/>
</dbReference>
<dbReference type="AlphaFoldDB" id="A0A7C3MJY9"/>
<keyword evidence="1 7" id="KW-0808">Transferase</keyword>
<proteinExistence type="predicted"/>
<dbReference type="GO" id="GO:0005524">
    <property type="term" value="F:ATP binding"/>
    <property type="evidence" value="ECO:0007669"/>
    <property type="project" value="UniProtKB-KW"/>
</dbReference>
<evidence type="ECO:0000256" key="3">
    <source>
        <dbReference type="ARBA" id="ARBA00022777"/>
    </source>
</evidence>
<organism evidence="7">
    <name type="scientific">Dictyoglomus thermophilum</name>
    <dbReference type="NCBI Taxonomy" id="14"/>
    <lineage>
        <taxon>Bacteria</taxon>
        <taxon>Pseudomonadati</taxon>
        <taxon>Dictyoglomota</taxon>
        <taxon>Dictyoglomia</taxon>
        <taxon>Dictyoglomales</taxon>
        <taxon>Dictyoglomaceae</taxon>
        <taxon>Dictyoglomus</taxon>
    </lineage>
</organism>
<dbReference type="Pfam" id="PF04265">
    <property type="entry name" value="TPK_B1_binding"/>
    <property type="match status" value="1"/>
</dbReference>
<dbReference type="InterPro" id="IPR007371">
    <property type="entry name" value="TPK_catalytic"/>
</dbReference>
<feature type="domain" description="Thiamin pyrophosphokinase thiamin-binding" evidence="6">
    <location>
        <begin position="153"/>
        <end position="212"/>
    </location>
</feature>
<evidence type="ECO:0000256" key="4">
    <source>
        <dbReference type="ARBA" id="ARBA00022840"/>
    </source>
</evidence>
<accession>A0A7C3MJY9</accession>
<dbReference type="GO" id="GO:0006772">
    <property type="term" value="P:thiamine metabolic process"/>
    <property type="evidence" value="ECO:0007669"/>
    <property type="project" value="UniProtKB-UniRule"/>
</dbReference>
<dbReference type="InterPro" id="IPR053149">
    <property type="entry name" value="TPK"/>
</dbReference>
<reference evidence="7" key="1">
    <citation type="journal article" date="2020" name="mSystems">
        <title>Genome- and Community-Level Interaction Insights into Carbon Utilization and Element Cycling Functions of Hydrothermarchaeota in Hydrothermal Sediment.</title>
        <authorList>
            <person name="Zhou Z."/>
            <person name="Liu Y."/>
            <person name="Xu W."/>
            <person name="Pan J."/>
            <person name="Luo Z.H."/>
            <person name="Li M."/>
        </authorList>
    </citation>
    <scope>NUCLEOTIDE SEQUENCE [LARGE SCALE GENOMIC DNA]</scope>
    <source>
        <strain evidence="7">SpSt-81</strain>
    </source>
</reference>
<dbReference type="SUPFAM" id="SSF63999">
    <property type="entry name" value="Thiamin pyrophosphokinase, catalytic domain"/>
    <property type="match status" value="1"/>
</dbReference>
<dbReference type="InterPro" id="IPR007373">
    <property type="entry name" value="Thiamin_PyroPKinase_B1-bd"/>
</dbReference>
<dbReference type="EC" id="2.7.6.2" evidence="5"/>
<dbReference type="InterPro" id="IPR036371">
    <property type="entry name" value="TPK_B1-bd_sf"/>
</dbReference>
<dbReference type="EMBL" id="DTIN01000025">
    <property type="protein sequence ID" value="HFX13853.1"/>
    <property type="molecule type" value="Genomic_DNA"/>
</dbReference>